<evidence type="ECO:0000313" key="2">
    <source>
        <dbReference type="Proteomes" id="UP001163321"/>
    </source>
</evidence>
<organism evidence="1 2">
    <name type="scientific">Peronosclerospora sorghi</name>
    <dbReference type="NCBI Taxonomy" id="230839"/>
    <lineage>
        <taxon>Eukaryota</taxon>
        <taxon>Sar</taxon>
        <taxon>Stramenopiles</taxon>
        <taxon>Oomycota</taxon>
        <taxon>Peronosporomycetes</taxon>
        <taxon>Peronosporales</taxon>
        <taxon>Peronosporaceae</taxon>
        <taxon>Peronosclerospora</taxon>
    </lineage>
</organism>
<name>A0ACC0WR34_9STRA</name>
<dbReference type="EMBL" id="CM047580">
    <property type="protein sequence ID" value="KAI9921353.1"/>
    <property type="molecule type" value="Genomic_DNA"/>
</dbReference>
<comment type="caution">
    <text evidence="1">The sequence shown here is derived from an EMBL/GenBank/DDBJ whole genome shotgun (WGS) entry which is preliminary data.</text>
</comment>
<sequence length="107" mass="12248">MYKDRHEVDPNDANIGEWLLFYPEDQDPEQDSTLEEEPYEDDHENEDDNDVSMYEPSQSLSMTSDNDNSEINSSFTHESVEIQSTKHTVDLEEGEIDDVSKSDDGGV</sequence>
<evidence type="ECO:0000313" key="1">
    <source>
        <dbReference type="EMBL" id="KAI9921353.1"/>
    </source>
</evidence>
<protein>
    <submittedName>
        <fullName evidence="1">Uncharacterized protein</fullName>
    </submittedName>
</protein>
<reference evidence="1 2" key="1">
    <citation type="journal article" date="2022" name="bioRxiv">
        <title>The genome of the oomycete Peronosclerospora sorghi, a cosmopolitan pathogen of maize and sorghum, is inflated with dispersed pseudogenes.</title>
        <authorList>
            <person name="Fletcher K."/>
            <person name="Martin F."/>
            <person name="Isakeit T."/>
            <person name="Cavanaugh K."/>
            <person name="Magill C."/>
            <person name="Michelmore R."/>
        </authorList>
    </citation>
    <scope>NUCLEOTIDE SEQUENCE [LARGE SCALE GENOMIC DNA]</scope>
    <source>
        <strain evidence="1">P6</strain>
    </source>
</reference>
<accession>A0ACC0WR34</accession>
<keyword evidence="2" id="KW-1185">Reference proteome</keyword>
<gene>
    <name evidence="1" type="ORF">PsorP6_000452</name>
</gene>
<dbReference type="Proteomes" id="UP001163321">
    <property type="component" value="Chromosome 1"/>
</dbReference>
<proteinExistence type="predicted"/>